<protein>
    <submittedName>
        <fullName evidence="4">Lysophospholipid acyltransferase family protein</fullName>
    </submittedName>
</protein>
<evidence type="ECO:0000313" key="5">
    <source>
        <dbReference type="Proteomes" id="UP001501586"/>
    </source>
</evidence>
<evidence type="ECO:0000256" key="2">
    <source>
        <dbReference type="ARBA" id="ARBA00023315"/>
    </source>
</evidence>
<dbReference type="CDD" id="cd07989">
    <property type="entry name" value="LPLAT_AGPAT-like"/>
    <property type="match status" value="1"/>
</dbReference>
<dbReference type="SUPFAM" id="SSF69593">
    <property type="entry name" value="Glycerol-3-phosphate (1)-acyltransferase"/>
    <property type="match status" value="1"/>
</dbReference>
<comment type="caution">
    <text evidence="4">The sequence shown here is derived from an EMBL/GenBank/DDBJ whole genome shotgun (WGS) entry which is preliminary data.</text>
</comment>
<feature type="domain" description="Phospholipid/glycerol acyltransferase" evidence="3">
    <location>
        <begin position="59"/>
        <end position="176"/>
    </location>
</feature>
<dbReference type="EMBL" id="BAABAZ010000006">
    <property type="protein sequence ID" value="GAA4284895.1"/>
    <property type="molecule type" value="Genomic_DNA"/>
</dbReference>
<organism evidence="4 5">
    <name type="scientific">Brevibacterium daeguense</name>
    <dbReference type="NCBI Taxonomy" id="909936"/>
    <lineage>
        <taxon>Bacteria</taxon>
        <taxon>Bacillati</taxon>
        <taxon>Actinomycetota</taxon>
        <taxon>Actinomycetes</taxon>
        <taxon>Micrococcales</taxon>
        <taxon>Brevibacteriaceae</taxon>
        <taxon>Brevibacterium</taxon>
    </lineage>
</organism>
<accession>A0ABP8ELZ5</accession>
<evidence type="ECO:0000259" key="3">
    <source>
        <dbReference type="SMART" id="SM00563"/>
    </source>
</evidence>
<sequence length="252" mass="27377">MSGSESRKAAEYHVEFDSATLRRQYRRAPWIANPVGVLMNLFGRIRAEDTEKIPAAGPAIIVPYHSSYLDPLVVGLVVWRTGRLPHYLAKSSLFSGVVGRALRGIGQIPVLRSSAQAGDSLRYAEEALAAGEIVVIYPQGTLTKDPEMWPESSKTGAARLALRTGVPLIPITHWGLHTPMPVGAKVPKPAPRTRIRVLVGDPIDYQDLADGRDGIARLTERITAHIALDVSRLRGEPMPERFQADLGPGAAV</sequence>
<gene>
    <name evidence="4" type="ORF">GCM10022261_24260</name>
</gene>
<reference evidence="5" key="1">
    <citation type="journal article" date="2019" name="Int. J. Syst. Evol. Microbiol.">
        <title>The Global Catalogue of Microorganisms (GCM) 10K type strain sequencing project: providing services to taxonomists for standard genome sequencing and annotation.</title>
        <authorList>
            <consortium name="The Broad Institute Genomics Platform"/>
            <consortium name="The Broad Institute Genome Sequencing Center for Infectious Disease"/>
            <person name="Wu L."/>
            <person name="Ma J."/>
        </authorList>
    </citation>
    <scope>NUCLEOTIDE SEQUENCE [LARGE SCALE GENOMIC DNA]</scope>
    <source>
        <strain evidence="5">JCM 17458</strain>
    </source>
</reference>
<keyword evidence="2 4" id="KW-0012">Acyltransferase</keyword>
<dbReference type="InterPro" id="IPR002123">
    <property type="entry name" value="Plipid/glycerol_acylTrfase"/>
</dbReference>
<name>A0ABP8ELZ5_9MICO</name>
<dbReference type="Pfam" id="PF01553">
    <property type="entry name" value="Acyltransferase"/>
    <property type="match status" value="1"/>
</dbReference>
<dbReference type="PANTHER" id="PTHR10434:SF55">
    <property type="entry name" value="POSSIBLE ACYLTRANSFERASE"/>
    <property type="match status" value="1"/>
</dbReference>
<dbReference type="Proteomes" id="UP001501586">
    <property type="component" value="Unassembled WGS sequence"/>
</dbReference>
<dbReference type="GO" id="GO:0016746">
    <property type="term" value="F:acyltransferase activity"/>
    <property type="evidence" value="ECO:0007669"/>
    <property type="project" value="UniProtKB-KW"/>
</dbReference>
<evidence type="ECO:0000256" key="1">
    <source>
        <dbReference type="ARBA" id="ARBA00022679"/>
    </source>
</evidence>
<evidence type="ECO:0000313" key="4">
    <source>
        <dbReference type="EMBL" id="GAA4284895.1"/>
    </source>
</evidence>
<keyword evidence="5" id="KW-1185">Reference proteome</keyword>
<dbReference type="RefSeq" id="WP_236862859.1">
    <property type="nucleotide sequence ID" value="NZ_BAABAZ010000006.1"/>
</dbReference>
<dbReference type="PANTHER" id="PTHR10434">
    <property type="entry name" value="1-ACYL-SN-GLYCEROL-3-PHOSPHATE ACYLTRANSFERASE"/>
    <property type="match status" value="1"/>
</dbReference>
<proteinExistence type="predicted"/>
<keyword evidence="1" id="KW-0808">Transferase</keyword>
<dbReference type="SMART" id="SM00563">
    <property type="entry name" value="PlsC"/>
    <property type="match status" value="1"/>
</dbReference>